<proteinExistence type="predicted"/>
<gene>
    <name evidence="2" type="ORF">BI344_00955</name>
</gene>
<feature type="signal peptide" evidence="1">
    <location>
        <begin position="1"/>
        <end position="18"/>
    </location>
</feature>
<keyword evidence="3" id="KW-1185">Reference proteome</keyword>
<evidence type="ECO:0000256" key="1">
    <source>
        <dbReference type="SAM" id="SignalP"/>
    </source>
</evidence>
<name>A0ABX3CG86_9NEIS</name>
<dbReference type="InterPro" id="IPR005590">
    <property type="entry name" value="DUF333"/>
</dbReference>
<dbReference type="RefSeq" id="WP_071111101.1">
    <property type="nucleotide sequence ID" value="NZ_MKCT01000001.1"/>
</dbReference>
<dbReference type="EMBL" id="MKCT01000001">
    <property type="protein sequence ID" value="OHX21143.1"/>
    <property type="molecule type" value="Genomic_DNA"/>
</dbReference>
<evidence type="ECO:0000313" key="2">
    <source>
        <dbReference type="EMBL" id="OHX21143.1"/>
    </source>
</evidence>
<feature type="chain" id="PRO_5047465956" evidence="1">
    <location>
        <begin position="19"/>
        <end position="79"/>
    </location>
</feature>
<keyword evidence="1" id="KW-0732">Signal</keyword>
<protein>
    <submittedName>
        <fullName evidence="2">Hemolysin</fullName>
    </submittedName>
</protein>
<evidence type="ECO:0000313" key="3">
    <source>
        <dbReference type="Proteomes" id="UP000180280"/>
    </source>
</evidence>
<accession>A0ABX3CG86</accession>
<organism evidence="2 3">
    <name type="scientific">Chromobacterium sphagni</name>
    <dbReference type="NCBI Taxonomy" id="1903179"/>
    <lineage>
        <taxon>Bacteria</taxon>
        <taxon>Pseudomonadati</taxon>
        <taxon>Pseudomonadota</taxon>
        <taxon>Betaproteobacteria</taxon>
        <taxon>Neisseriales</taxon>
        <taxon>Chromobacteriaceae</taxon>
        <taxon>Chromobacterium</taxon>
    </lineage>
</organism>
<dbReference type="PROSITE" id="PS51257">
    <property type="entry name" value="PROKAR_LIPOPROTEIN"/>
    <property type="match status" value="1"/>
</dbReference>
<reference evidence="2 3" key="1">
    <citation type="submission" date="2016-09" db="EMBL/GenBank/DDBJ databases">
        <title>Chromobacterium muskegensis sp. nov., an insecticidal bacterium isolated from Sphagnum bogs.</title>
        <authorList>
            <person name="Sparks M.E."/>
            <person name="Blackburn M.B."/>
            <person name="Gundersen-Rindal D.E."/>
            <person name="Mitchell A."/>
            <person name="Farrar R."/>
            <person name="Kuhar D."/>
        </authorList>
    </citation>
    <scope>NUCLEOTIDE SEQUENCE [LARGE SCALE GENOMIC DNA]</scope>
    <source>
        <strain evidence="2 3">14B-1</strain>
    </source>
</reference>
<dbReference type="PANTHER" id="PTHR38008">
    <property type="entry name" value="HEMOLYSIN-RELATED"/>
    <property type="match status" value="1"/>
</dbReference>
<comment type="caution">
    <text evidence="2">The sequence shown here is derived from an EMBL/GenBank/DDBJ whole genome shotgun (WGS) entry which is preliminary data.</text>
</comment>
<dbReference type="Proteomes" id="UP000180280">
    <property type="component" value="Unassembled WGS sequence"/>
</dbReference>
<dbReference type="PANTHER" id="PTHR38008:SF2">
    <property type="entry name" value="HEMOLYSIN"/>
    <property type="match status" value="1"/>
</dbReference>
<sequence>MTKILTTAALALGLAACAQTSPTPPRPVGMANPASVYCVQQGGKLIPQKDASGGEYALCRLPDGREIEEWAYFREKHPG</sequence>
<dbReference type="Pfam" id="PF03891">
    <property type="entry name" value="DUF333"/>
    <property type="match status" value="1"/>
</dbReference>